<sequence>MRLSVAPSSYSVNHTETETFCEPLKRQLMHSSPVLEENELKFTSGINVDARDESDGDGDGDGHSDGEDRNLYCGSCCSCCFDFCHIKSLLNIIVELGVTVLVITITTFSVSCVCDAVRSHVARDIFFTLCDICGLKSPKRLTNDTVFIEYIEISETKTC</sequence>
<dbReference type="EnsemblMetazoa" id="GBRI003036-RA">
    <property type="protein sequence ID" value="GBRI003036-PA"/>
    <property type="gene ID" value="GBRI003036"/>
</dbReference>
<reference evidence="2" key="1">
    <citation type="submission" date="2014-03" db="EMBL/GenBank/DDBJ databases">
        <authorList>
            <person name="Aksoy S."/>
            <person name="Warren W."/>
            <person name="Wilson R.K."/>
        </authorList>
    </citation>
    <scope>NUCLEOTIDE SEQUENCE [LARGE SCALE GENOMIC DNA]</scope>
    <source>
        <strain evidence="2">IAEA</strain>
    </source>
</reference>
<dbReference type="AlphaFoldDB" id="A0A1A9W1L0"/>
<keyword evidence="2" id="KW-1185">Reference proteome</keyword>
<protein>
    <submittedName>
        <fullName evidence="1">Uncharacterized protein</fullName>
    </submittedName>
</protein>
<dbReference type="VEuPathDB" id="VectorBase:GBRI003036"/>
<organism evidence="1 2">
    <name type="scientific">Glossina brevipalpis</name>
    <dbReference type="NCBI Taxonomy" id="37001"/>
    <lineage>
        <taxon>Eukaryota</taxon>
        <taxon>Metazoa</taxon>
        <taxon>Ecdysozoa</taxon>
        <taxon>Arthropoda</taxon>
        <taxon>Hexapoda</taxon>
        <taxon>Insecta</taxon>
        <taxon>Pterygota</taxon>
        <taxon>Neoptera</taxon>
        <taxon>Endopterygota</taxon>
        <taxon>Diptera</taxon>
        <taxon>Brachycera</taxon>
        <taxon>Muscomorpha</taxon>
        <taxon>Hippoboscoidea</taxon>
        <taxon>Glossinidae</taxon>
        <taxon>Glossina</taxon>
    </lineage>
</organism>
<evidence type="ECO:0000313" key="1">
    <source>
        <dbReference type="EnsemblMetazoa" id="GBRI003036-PA"/>
    </source>
</evidence>
<dbReference type="Proteomes" id="UP000091820">
    <property type="component" value="Unassembled WGS sequence"/>
</dbReference>
<proteinExistence type="predicted"/>
<reference evidence="1" key="2">
    <citation type="submission" date="2020-05" db="UniProtKB">
        <authorList>
            <consortium name="EnsemblMetazoa"/>
        </authorList>
    </citation>
    <scope>IDENTIFICATION</scope>
    <source>
        <strain evidence="1">IAEA</strain>
    </source>
</reference>
<accession>A0A1A9W1L0</accession>
<evidence type="ECO:0000313" key="2">
    <source>
        <dbReference type="Proteomes" id="UP000091820"/>
    </source>
</evidence>
<name>A0A1A9W1L0_9MUSC</name>